<name>A0A5C6ED35_9BACT</name>
<dbReference type="AlphaFoldDB" id="A0A5C6ED35"/>
<keyword evidence="2" id="KW-0413">Isomerase</keyword>
<dbReference type="SUPFAM" id="SSF54506">
    <property type="entry name" value="Diaminopimelate epimerase-like"/>
    <property type="match status" value="1"/>
</dbReference>
<dbReference type="Gene3D" id="3.10.310.10">
    <property type="entry name" value="Diaminopimelate Epimerase, Chain A, domain 1"/>
    <property type="match status" value="2"/>
</dbReference>
<dbReference type="SFLD" id="SFLDS00028">
    <property type="entry name" value="Proline_Racemase"/>
    <property type="match status" value="1"/>
</dbReference>
<dbReference type="Pfam" id="PF05544">
    <property type="entry name" value="Pro_racemase"/>
    <property type="match status" value="1"/>
</dbReference>
<protein>
    <submittedName>
        <fullName evidence="2">4-hydroxyproline epimerase</fullName>
        <ecNumber evidence="2">5.1.1.8</ecNumber>
    </submittedName>
</protein>
<reference evidence="2 3" key="1">
    <citation type="submission" date="2019-02" db="EMBL/GenBank/DDBJ databases">
        <title>Deep-cultivation of Planctomycetes and their phenomic and genomic characterization uncovers novel biology.</title>
        <authorList>
            <person name="Wiegand S."/>
            <person name="Jogler M."/>
            <person name="Boedeker C."/>
            <person name="Pinto D."/>
            <person name="Vollmers J."/>
            <person name="Rivas-Marin E."/>
            <person name="Kohn T."/>
            <person name="Peeters S.H."/>
            <person name="Heuer A."/>
            <person name="Rast P."/>
            <person name="Oberbeckmann S."/>
            <person name="Bunk B."/>
            <person name="Jeske O."/>
            <person name="Meyerdierks A."/>
            <person name="Storesund J.E."/>
            <person name="Kallscheuer N."/>
            <person name="Luecker S."/>
            <person name="Lage O.M."/>
            <person name="Pohl T."/>
            <person name="Merkel B.J."/>
            <person name="Hornburger P."/>
            <person name="Mueller R.-W."/>
            <person name="Bruemmer F."/>
            <person name="Labrenz M."/>
            <person name="Spormann A.M."/>
            <person name="Op Den Camp H."/>
            <person name="Overmann J."/>
            <person name="Amann R."/>
            <person name="Jetten M.S.M."/>
            <person name="Mascher T."/>
            <person name="Medema M.H."/>
            <person name="Devos D.P."/>
            <person name="Kaster A.-K."/>
            <person name="Ovreas L."/>
            <person name="Rohde M."/>
            <person name="Galperin M.Y."/>
            <person name="Jogler C."/>
        </authorList>
    </citation>
    <scope>NUCLEOTIDE SEQUENCE [LARGE SCALE GENOMIC DNA]</scope>
    <source>
        <strain evidence="2 3">Q31b</strain>
    </source>
</reference>
<proteinExistence type="inferred from homology"/>
<sequence>MKDIAPRLERISVFDSHTGGEPTRLVVSGGPDLGKGSLLQRQQRFENEFDYFRSAIVNEPRGNDVMVGALLCKPSVADCVAGVMFFNNVGSLGMCGHGVIGVAVTLAHLGRIDPGQHKIETPVGTIGFKLDEDLRRVTFQNVPSYRYRKEVAVEVPGFGSVVGDIAWGGNWFFLVRSEPDQIRPQHLEDLLTYTRAIRNALDEQKITGHQGKTIDHVEVFAETSTADGRNFVLCPGGQWDRSPCGTGTSAKLACLAADGLLAPGKLWHQESIIGTHFEARYRLPTESELKKLGNTGVQGGAALADDVADSGGVIVPSITGTASVTAEAQLILDPEDPFCYGIPV</sequence>
<comment type="caution">
    <text evidence="2">The sequence shown here is derived from an EMBL/GenBank/DDBJ whole genome shotgun (WGS) entry which is preliminary data.</text>
</comment>
<dbReference type="EC" id="5.1.1.8" evidence="2"/>
<organism evidence="2 3">
    <name type="scientific">Novipirellula aureliae</name>
    <dbReference type="NCBI Taxonomy" id="2527966"/>
    <lineage>
        <taxon>Bacteria</taxon>
        <taxon>Pseudomonadati</taxon>
        <taxon>Planctomycetota</taxon>
        <taxon>Planctomycetia</taxon>
        <taxon>Pirellulales</taxon>
        <taxon>Pirellulaceae</taxon>
        <taxon>Novipirellula</taxon>
    </lineage>
</organism>
<dbReference type="PANTHER" id="PTHR33442">
    <property type="entry name" value="TRANS-3-HYDROXY-L-PROLINE DEHYDRATASE"/>
    <property type="match status" value="1"/>
</dbReference>
<dbReference type="Proteomes" id="UP000315471">
    <property type="component" value="Unassembled WGS sequence"/>
</dbReference>
<evidence type="ECO:0000313" key="2">
    <source>
        <dbReference type="EMBL" id="TWU45621.1"/>
    </source>
</evidence>
<dbReference type="PANTHER" id="PTHR33442:SF1">
    <property type="entry name" value="TRANS-3-HYDROXY-L-PROLINE DEHYDRATASE"/>
    <property type="match status" value="1"/>
</dbReference>
<comment type="similarity">
    <text evidence="1">Belongs to the proline racemase family.</text>
</comment>
<accession>A0A5C6ED35</accession>
<keyword evidence="3" id="KW-1185">Reference proteome</keyword>
<dbReference type="GO" id="GO:0047580">
    <property type="term" value="F:4-hydroxyproline epimerase activity"/>
    <property type="evidence" value="ECO:0007669"/>
    <property type="project" value="UniProtKB-EC"/>
</dbReference>
<dbReference type="InterPro" id="IPR008794">
    <property type="entry name" value="Pro_racemase_fam"/>
</dbReference>
<dbReference type="PIRSF" id="PIRSF029792">
    <property type="entry name" value="Pro_racemase"/>
    <property type="match status" value="1"/>
</dbReference>
<dbReference type="RefSeq" id="WP_146598288.1">
    <property type="nucleotide sequence ID" value="NZ_SJPY01000001.1"/>
</dbReference>
<dbReference type="FunFam" id="3.10.310.10:FF:000003">
    <property type="entry name" value="Proline racemase"/>
    <property type="match status" value="1"/>
</dbReference>
<evidence type="ECO:0000256" key="1">
    <source>
        <dbReference type="ARBA" id="ARBA00007529"/>
    </source>
</evidence>
<evidence type="ECO:0000313" key="3">
    <source>
        <dbReference type="Proteomes" id="UP000315471"/>
    </source>
</evidence>
<dbReference type="EMBL" id="SJPY01000001">
    <property type="protein sequence ID" value="TWU45621.1"/>
    <property type="molecule type" value="Genomic_DNA"/>
</dbReference>
<dbReference type="OrthoDB" id="181267at2"/>
<gene>
    <name evidence="2" type="ORF">Q31b_07970</name>
</gene>